<keyword evidence="1" id="KW-0472">Membrane</keyword>
<name>A0A848QE61_9SPHN</name>
<dbReference type="AlphaFoldDB" id="A0A848QE61"/>
<keyword evidence="3" id="KW-1185">Reference proteome</keyword>
<feature type="transmembrane region" description="Helical" evidence="1">
    <location>
        <begin position="34"/>
        <end position="54"/>
    </location>
</feature>
<dbReference type="EMBL" id="JABCRE010000002">
    <property type="protein sequence ID" value="NMW31931.1"/>
    <property type="molecule type" value="Genomic_DNA"/>
</dbReference>
<keyword evidence="1" id="KW-1133">Transmembrane helix</keyword>
<comment type="caution">
    <text evidence="2">The sequence shown here is derived from an EMBL/GenBank/DDBJ whole genome shotgun (WGS) entry which is preliminary data.</text>
</comment>
<gene>
    <name evidence="2" type="ORF">HKD42_07655</name>
</gene>
<dbReference type="Pfam" id="PF05656">
    <property type="entry name" value="DUF805"/>
    <property type="match status" value="1"/>
</dbReference>
<evidence type="ECO:0000313" key="2">
    <source>
        <dbReference type="EMBL" id="NMW31931.1"/>
    </source>
</evidence>
<dbReference type="Proteomes" id="UP000561181">
    <property type="component" value="Unassembled WGS sequence"/>
</dbReference>
<accession>A0A848QE61</accession>
<dbReference type="RefSeq" id="WP_170011884.1">
    <property type="nucleotide sequence ID" value="NZ_JABCRE010000002.1"/>
</dbReference>
<sequence>MSTALPTKGNILGWMILPLKRYAQFDGRSGRREFWWFSAYLTLSYTIIVAVWIAFLAFSEASFSETGLDDSDSIGLIVFLVLWSAVFFGNFLPGLALTSRRFHDLGLPGWLVVVTLLAVFMLSIIGWIGYMIVMSLPPQKGENQYGPPVYGDEIADVFS</sequence>
<feature type="transmembrane region" description="Helical" evidence="1">
    <location>
        <begin position="109"/>
        <end position="133"/>
    </location>
</feature>
<dbReference type="PANTHER" id="PTHR34980:SF2">
    <property type="entry name" value="INNER MEMBRANE PROTEIN YHAH-RELATED"/>
    <property type="match status" value="1"/>
</dbReference>
<feature type="transmembrane region" description="Helical" evidence="1">
    <location>
        <begin position="74"/>
        <end position="97"/>
    </location>
</feature>
<proteinExistence type="predicted"/>
<dbReference type="PANTHER" id="PTHR34980">
    <property type="entry name" value="INNER MEMBRANE PROTEIN-RELATED-RELATED"/>
    <property type="match status" value="1"/>
</dbReference>
<evidence type="ECO:0000313" key="3">
    <source>
        <dbReference type="Proteomes" id="UP000561181"/>
    </source>
</evidence>
<evidence type="ECO:0000256" key="1">
    <source>
        <dbReference type="SAM" id="Phobius"/>
    </source>
</evidence>
<protein>
    <submittedName>
        <fullName evidence="2">DUF805 domain-containing protein</fullName>
    </submittedName>
</protein>
<dbReference type="GO" id="GO:0005886">
    <property type="term" value="C:plasma membrane"/>
    <property type="evidence" value="ECO:0007669"/>
    <property type="project" value="TreeGrafter"/>
</dbReference>
<dbReference type="InterPro" id="IPR008523">
    <property type="entry name" value="DUF805"/>
</dbReference>
<reference evidence="2 3" key="1">
    <citation type="submission" date="2020-04" db="EMBL/GenBank/DDBJ databases">
        <authorList>
            <person name="Liu A."/>
        </authorList>
    </citation>
    <scope>NUCLEOTIDE SEQUENCE [LARGE SCALE GENOMIC DNA]</scope>
    <source>
        <strain evidence="2 3">RZ02</strain>
    </source>
</reference>
<organism evidence="2 3">
    <name type="scientific">Pontixanthobacter rizhaonensis</name>
    <dbReference type="NCBI Taxonomy" id="2730337"/>
    <lineage>
        <taxon>Bacteria</taxon>
        <taxon>Pseudomonadati</taxon>
        <taxon>Pseudomonadota</taxon>
        <taxon>Alphaproteobacteria</taxon>
        <taxon>Sphingomonadales</taxon>
        <taxon>Erythrobacteraceae</taxon>
        <taxon>Pontixanthobacter</taxon>
    </lineage>
</organism>
<keyword evidence="1" id="KW-0812">Transmembrane</keyword>